<accession>A0A7T3X556</accession>
<evidence type="ECO:0000313" key="1">
    <source>
        <dbReference type="EMBL" id="QQA62375.1"/>
    </source>
</evidence>
<gene>
    <name evidence="1" type="ORF">JC965_07825</name>
</gene>
<name>A0A7T3X556_AERCA</name>
<dbReference type="EMBL" id="CP065937">
    <property type="protein sequence ID" value="QQA62375.1"/>
    <property type="molecule type" value="Genomic_DNA"/>
</dbReference>
<dbReference type="AlphaFoldDB" id="A0A7T3X556"/>
<organism evidence="1">
    <name type="scientific">Aeromonas caviae</name>
    <name type="common">Aeromonas punctata</name>
    <dbReference type="NCBI Taxonomy" id="648"/>
    <lineage>
        <taxon>Bacteria</taxon>
        <taxon>Pseudomonadati</taxon>
        <taxon>Pseudomonadota</taxon>
        <taxon>Gammaproteobacteria</taxon>
        <taxon>Aeromonadales</taxon>
        <taxon>Aeromonadaceae</taxon>
        <taxon>Aeromonas</taxon>
    </lineage>
</organism>
<reference evidence="1" key="1">
    <citation type="submission" date="2020-12" db="EMBL/GenBank/DDBJ databases">
        <title>GES Beta-lactamases isolated from hospital effluents in Brazil.</title>
        <authorList>
            <person name="Conte D."/>
            <person name="Mesa D."/>
            <person name="Palmeiro J.K."/>
            <person name="Dalla-Costa L.M."/>
        </authorList>
    </citation>
    <scope>NUCLEOTIDE SEQUENCE [LARGE SCALE GENOMIC DNA]</scope>
    <source>
        <strain evidence="1">Aero21</strain>
    </source>
</reference>
<protein>
    <submittedName>
        <fullName evidence="1">Uncharacterized protein</fullName>
    </submittedName>
</protein>
<sequence>MSDLVYLKDDGVNAVSPEFAARFATVKAHFFSRNPDLWPQCCSLKRI</sequence>
<proteinExistence type="predicted"/>